<comment type="catalytic activity">
    <reaction evidence="17">
        <text>L-arginyl-glycine(out) = L-arginyl-glycine(in)</text>
        <dbReference type="Rhea" id="RHEA:79391"/>
        <dbReference type="ChEBI" id="CHEBI:229955"/>
    </reaction>
</comment>
<comment type="catalytic activity">
    <reaction evidence="13">
        <text>L-alpha-aminoacyl-L-lysine(out) = L-alpha-aminoacyl-L-lysine(in)</text>
        <dbReference type="Rhea" id="RHEA:79383"/>
        <dbReference type="ChEBI" id="CHEBI:229966"/>
    </reaction>
</comment>
<feature type="domain" description="Major facilitator superfamily (MFS) profile" evidence="26">
    <location>
        <begin position="19"/>
        <end position="466"/>
    </location>
</feature>
<comment type="subunit">
    <text evidence="24">Homodimer. Interacts with lysosomal protein GLMP (via lumenal domain); the interaction starts while both proteins are still in the endoplasmic reticulum and is required for stabilization of MFSD1 in lysosomes but has no direct effect on its targeting to lysosomes or transporter activity.</text>
</comment>
<evidence type="ECO:0000256" key="22">
    <source>
        <dbReference type="ARBA" id="ARBA00045018"/>
    </source>
</evidence>
<dbReference type="SUPFAM" id="SSF103473">
    <property type="entry name" value="MFS general substrate transporter"/>
    <property type="match status" value="1"/>
</dbReference>
<keyword evidence="5 25" id="KW-1133">Transmembrane helix</keyword>
<comment type="catalytic activity">
    <reaction evidence="9">
        <text>L-histidyl-glycine(out) = L-histidyl-glycine(in)</text>
        <dbReference type="Rhea" id="RHEA:79395"/>
        <dbReference type="ChEBI" id="CHEBI:229957"/>
    </reaction>
</comment>
<comment type="catalytic activity">
    <reaction evidence="11">
        <text>L-alpha-aminoacyl-L-histidine(out) = L-alpha-aminoacyl-L-histidine(in)</text>
        <dbReference type="Rhea" id="RHEA:79375"/>
        <dbReference type="ChEBI" id="CHEBI:229967"/>
    </reaction>
</comment>
<dbReference type="Gene3D" id="1.20.1250.20">
    <property type="entry name" value="MFS general substrate transporter like domains"/>
    <property type="match status" value="2"/>
</dbReference>
<feature type="transmembrane region" description="Helical" evidence="25">
    <location>
        <begin position="12"/>
        <end position="34"/>
    </location>
</feature>
<comment type="caution">
    <text evidence="27">The sequence shown here is derived from an EMBL/GenBank/DDBJ whole genome shotgun (WGS) entry which is preliminary data.</text>
</comment>
<protein>
    <recommendedName>
        <fullName evidence="21">Lysosomal dipeptide transporter MFSD1</fullName>
    </recommendedName>
    <alternativeName>
        <fullName evidence="22">Major facilitator superfamily domain-containing protein 1</fullName>
    </alternativeName>
</protein>
<evidence type="ECO:0000256" key="16">
    <source>
        <dbReference type="ARBA" id="ARBA00044900"/>
    </source>
</evidence>
<name>A0A9D9I5M2_9BACT</name>
<dbReference type="Proteomes" id="UP000823597">
    <property type="component" value="Unassembled WGS sequence"/>
</dbReference>
<keyword evidence="7" id="KW-0458">Lysosome</keyword>
<feature type="transmembrane region" description="Helical" evidence="25">
    <location>
        <begin position="89"/>
        <end position="109"/>
    </location>
</feature>
<dbReference type="GO" id="GO:0022857">
    <property type="term" value="F:transmembrane transporter activity"/>
    <property type="evidence" value="ECO:0007669"/>
    <property type="project" value="InterPro"/>
</dbReference>
<comment type="function">
    <text evidence="23">Lysosomal dipeptide uniporter that selectively exports lysine, arginine or histidine-containing dipeptides with a net positive charge from the lysosome lumen into the cytosol. Could play a role in a specific type of protein O-glycosylation indirectly regulating macrophages migration and tissue invasion. Also essential for liver homeostasis.</text>
</comment>
<keyword evidence="6 25" id="KW-0472">Membrane</keyword>
<keyword evidence="4 25" id="KW-0812">Transmembrane</keyword>
<feature type="transmembrane region" description="Helical" evidence="25">
    <location>
        <begin position="384"/>
        <end position="407"/>
    </location>
</feature>
<evidence type="ECO:0000256" key="11">
    <source>
        <dbReference type="ARBA" id="ARBA00044884"/>
    </source>
</evidence>
<evidence type="ECO:0000256" key="2">
    <source>
        <dbReference type="ARBA" id="ARBA00008335"/>
    </source>
</evidence>
<dbReference type="InterPro" id="IPR036259">
    <property type="entry name" value="MFS_trans_sf"/>
</dbReference>
<evidence type="ECO:0000256" key="8">
    <source>
        <dbReference type="ARBA" id="ARBA00044876"/>
    </source>
</evidence>
<comment type="subcellular location">
    <subcellularLocation>
        <location evidence="1">Lysosome membrane</location>
        <topology evidence="1">Multi-pass membrane protein</topology>
    </subcellularLocation>
</comment>
<evidence type="ECO:0000256" key="5">
    <source>
        <dbReference type="ARBA" id="ARBA00022989"/>
    </source>
</evidence>
<evidence type="ECO:0000256" key="19">
    <source>
        <dbReference type="ARBA" id="ARBA00044919"/>
    </source>
</evidence>
<comment type="catalytic activity">
    <reaction evidence="16">
        <text>L-lysyl-L-lysine(out) = L-lysyl-L-lysine(in)</text>
        <dbReference type="Rhea" id="RHEA:79403"/>
        <dbReference type="ChEBI" id="CHEBI:229956"/>
    </reaction>
</comment>
<dbReference type="EMBL" id="JADIME010000068">
    <property type="protein sequence ID" value="MBO8465613.1"/>
    <property type="molecule type" value="Genomic_DNA"/>
</dbReference>
<feature type="transmembrane region" description="Helical" evidence="25">
    <location>
        <begin position="296"/>
        <end position="314"/>
    </location>
</feature>
<comment type="catalytic activity">
    <reaction evidence="12">
        <text>L-lysyl-L-alpha-amino acid(out) = L-lysyl-L-alpha-amino acid(in)</text>
        <dbReference type="Rhea" id="RHEA:79387"/>
        <dbReference type="ChEBI" id="CHEBI:229965"/>
    </reaction>
</comment>
<keyword evidence="3" id="KW-0813">Transport</keyword>
<evidence type="ECO:0000256" key="1">
    <source>
        <dbReference type="ARBA" id="ARBA00004155"/>
    </source>
</evidence>
<evidence type="ECO:0000256" key="12">
    <source>
        <dbReference type="ARBA" id="ARBA00044891"/>
    </source>
</evidence>
<feature type="transmembrane region" description="Helical" evidence="25">
    <location>
        <begin position="54"/>
        <end position="77"/>
    </location>
</feature>
<evidence type="ECO:0000256" key="24">
    <source>
        <dbReference type="ARBA" id="ARBA00046376"/>
    </source>
</evidence>
<dbReference type="PROSITE" id="PS50850">
    <property type="entry name" value="MFS"/>
    <property type="match status" value="1"/>
</dbReference>
<comment type="catalytic activity">
    <reaction evidence="14">
        <text>L-aspartyl-L-lysine(out) = L-aspartyl-L-lysine(in)</text>
        <dbReference type="Rhea" id="RHEA:79411"/>
        <dbReference type="ChEBI" id="CHEBI:229953"/>
    </reaction>
</comment>
<dbReference type="PANTHER" id="PTHR23512:SF3">
    <property type="entry name" value="MAJOR FACILITATOR SUPERFAMILY DOMAIN-CONTAINING PROTEIN 1"/>
    <property type="match status" value="1"/>
</dbReference>
<dbReference type="Pfam" id="PF07690">
    <property type="entry name" value="MFS_1"/>
    <property type="match status" value="1"/>
</dbReference>
<evidence type="ECO:0000256" key="3">
    <source>
        <dbReference type="ARBA" id="ARBA00022448"/>
    </source>
</evidence>
<evidence type="ECO:0000256" key="10">
    <source>
        <dbReference type="ARBA" id="ARBA00044881"/>
    </source>
</evidence>
<evidence type="ECO:0000256" key="20">
    <source>
        <dbReference type="ARBA" id="ARBA00044924"/>
    </source>
</evidence>
<reference evidence="27" key="2">
    <citation type="journal article" date="2021" name="PeerJ">
        <title>Extensive microbial diversity within the chicken gut microbiome revealed by metagenomics and culture.</title>
        <authorList>
            <person name="Gilroy R."/>
            <person name="Ravi A."/>
            <person name="Getino M."/>
            <person name="Pursley I."/>
            <person name="Horton D.L."/>
            <person name="Alikhan N.F."/>
            <person name="Baker D."/>
            <person name="Gharbi K."/>
            <person name="Hall N."/>
            <person name="Watson M."/>
            <person name="Adriaenssens E.M."/>
            <person name="Foster-Nyarko E."/>
            <person name="Jarju S."/>
            <person name="Secka A."/>
            <person name="Antonio M."/>
            <person name="Oren A."/>
            <person name="Chaudhuri R.R."/>
            <person name="La Ragione R."/>
            <person name="Hildebrand F."/>
            <person name="Pallen M.J."/>
        </authorList>
    </citation>
    <scope>NUCLEOTIDE SEQUENCE</scope>
    <source>
        <strain evidence="27">10037</strain>
    </source>
</reference>
<evidence type="ECO:0000256" key="25">
    <source>
        <dbReference type="SAM" id="Phobius"/>
    </source>
</evidence>
<feature type="transmembrane region" description="Helical" evidence="25">
    <location>
        <begin position="440"/>
        <end position="461"/>
    </location>
</feature>
<gene>
    <name evidence="27" type="ORF">IAB93_06430</name>
</gene>
<evidence type="ECO:0000259" key="26">
    <source>
        <dbReference type="PROSITE" id="PS50850"/>
    </source>
</evidence>
<evidence type="ECO:0000256" key="21">
    <source>
        <dbReference type="ARBA" id="ARBA00044985"/>
    </source>
</evidence>
<dbReference type="GO" id="GO:0005765">
    <property type="term" value="C:lysosomal membrane"/>
    <property type="evidence" value="ECO:0007669"/>
    <property type="project" value="UniProtKB-SubCell"/>
</dbReference>
<feature type="transmembrane region" description="Helical" evidence="25">
    <location>
        <begin position="200"/>
        <end position="222"/>
    </location>
</feature>
<comment type="catalytic activity">
    <reaction evidence="20">
        <text>L-lysyl-glycine(out) = L-lysyl-glycine(in)</text>
        <dbReference type="Rhea" id="RHEA:79407"/>
        <dbReference type="ChEBI" id="CHEBI:191202"/>
    </reaction>
</comment>
<evidence type="ECO:0000256" key="18">
    <source>
        <dbReference type="ARBA" id="ARBA00044912"/>
    </source>
</evidence>
<proteinExistence type="inferred from homology"/>
<comment type="catalytic activity">
    <reaction evidence="8">
        <text>L-lysyl-L-alanine(out) = L-lysyl-L-alanine(in)</text>
        <dbReference type="Rhea" id="RHEA:79399"/>
        <dbReference type="ChEBI" id="CHEBI:229954"/>
    </reaction>
</comment>
<comment type="catalytic activity">
    <reaction evidence="18">
        <text>L-histidyl-L-alpha-amino acid(out) = L-histidyl-L-alpha-amino acid(in)</text>
        <dbReference type="Rhea" id="RHEA:79379"/>
        <dbReference type="ChEBI" id="CHEBI:229964"/>
    </reaction>
</comment>
<comment type="catalytic activity">
    <reaction evidence="15">
        <text>L-arginyl-L-alpha-amino acid(out) = L-arginyl-L-alpha-amino acid(in)</text>
        <dbReference type="Rhea" id="RHEA:79371"/>
        <dbReference type="ChEBI" id="CHEBI:84315"/>
    </reaction>
</comment>
<comment type="catalytic activity">
    <reaction evidence="19">
        <text>L-alanyl-L-lysine(out) = L-alanyl-L-lysine(in)</text>
        <dbReference type="Rhea" id="RHEA:79415"/>
        <dbReference type="ChEBI" id="CHEBI:192470"/>
    </reaction>
</comment>
<dbReference type="InterPro" id="IPR011701">
    <property type="entry name" value="MFS"/>
</dbReference>
<evidence type="ECO:0000256" key="4">
    <source>
        <dbReference type="ARBA" id="ARBA00022692"/>
    </source>
</evidence>
<evidence type="ECO:0000256" key="6">
    <source>
        <dbReference type="ARBA" id="ARBA00023136"/>
    </source>
</evidence>
<organism evidence="27 28">
    <name type="scientific">Candidatus Merdivivens pullistercoris</name>
    <dbReference type="NCBI Taxonomy" id="2840873"/>
    <lineage>
        <taxon>Bacteria</taxon>
        <taxon>Pseudomonadati</taxon>
        <taxon>Bacteroidota</taxon>
        <taxon>Bacteroidia</taxon>
        <taxon>Bacteroidales</taxon>
        <taxon>Muribaculaceae</taxon>
        <taxon>Muribaculaceae incertae sedis</taxon>
        <taxon>Candidatus Merdivivens</taxon>
    </lineage>
</organism>
<evidence type="ECO:0000256" key="7">
    <source>
        <dbReference type="ARBA" id="ARBA00023228"/>
    </source>
</evidence>
<evidence type="ECO:0000313" key="28">
    <source>
        <dbReference type="Proteomes" id="UP000823597"/>
    </source>
</evidence>
<dbReference type="InterPro" id="IPR020846">
    <property type="entry name" value="MFS_dom"/>
</dbReference>
<comment type="similarity">
    <text evidence="2">Belongs to the major facilitator superfamily.</text>
</comment>
<dbReference type="InterPro" id="IPR052187">
    <property type="entry name" value="MFSD1"/>
</dbReference>
<sequence>MQDKVSRLLNDSFVARWAALILIALMMFFAYMFVDVMSPLQSMVESQRGWTPGTFGTYAASEYILNVCGFLILAGIILDKLGVRFTGTLSASLMVVGATIKFIGVSDWFQTTAMMEWLNSWWVALPGSAKLSCLGFMIFGCGCEMAGITVSRAIAKWFKGKEMALAMGLEMAIARLGVFAVFWISPIIANGSFLGGGVPASVAFCTVLLLIGLINFIVFSFMDRKLDSQLGEAAKENGGSEEDQFKFSDIGKIFKTKMFWLIALLCVLYYSAIFPFQRFATNFLESTLSIPNADASQIFGFFPILAMVLTPFLGSFIDYKGKGASMLMYGALIMIICHLSFAFLLPAVPEKWLALLITVVLGVSFSLVPAALWPSVPKVIDAKILGSAYALIFWIQNIGLCFVPKIIGNVLNAVNPGIAEERAAQMAQGVNELDLVAYDYTIPMIIFSSFGVLAFILSIWLKREDRKKGYGLELPNVVKK</sequence>
<comment type="catalytic activity">
    <reaction evidence="10">
        <text>L-alpha-aminoacyl-L-arginine(out) = L-alpha-aminoacyl-L-arginine(in)</text>
        <dbReference type="Rhea" id="RHEA:79367"/>
        <dbReference type="ChEBI" id="CHEBI:229968"/>
    </reaction>
</comment>
<evidence type="ECO:0000256" key="23">
    <source>
        <dbReference type="ARBA" id="ARBA00045709"/>
    </source>
</evidence>
<feature type="transmembrane region" description="Helical" evidence="25">
    <location>
        <begin position="172"/>
        <end position="194"/>
    </location>
</feature>
<feature type="transmembrane region" description="Helical" evidence="25">
    <location>
        <begin position="326"/>
        <end position="346"/>
    </location>
</feature>
<feature type="transmembrane region" description="Helical" evidence="25">
    <location>
        <begin position="129"/>
        <end position="151"/>
    </location>
</feature>
<reference evidence="27" key="1">
    <citation type="submission" date="2020-10" db="EMBL/GenBank/DDBJ databases">
        <authorList>
            <person name="Gilroy R."/>
        </authorList>
    </citation>
    <scope>NUCLEOTIDE SEQUENCE</scope>
    <source>
        <strain evidence="27">10037</strain>
    </source>
</reference>
<feature type="transmembrane region" description="Helical" evidence="25">
    <location>
        <begin position="258"/>
        <end position="276"/>
    </location>
</feature>
<accession>A0A9D9I5M2</accession>
<feature type="transmembrane region" description="Helical" evidence="25">
    <location>
        <begin position="352"/>
        <end position="372"/>
    </location>
</feature>
<evidence type="ECO:0000256" key="17">
    <source>
        <dbReference type="ARBA" id="ARBA00044903"/>
    </source>
</evidence>
<evidence type="ECO:0000313" key="27">
    <source>
        <dbReference type="EMBL" id="MBO8465613.1"/>
    </source>
</evidence>
<evidence type="ECO:0000256" key="14">
    <source>
        <dbReference type="ARBA" id="ARBA00044898"/>
    </source>
</evidence>
<evidence type="ECO:0000256" key="9">
    <source>
        <dbReference type="ARBA" id="ARBA00044878"/>
    </source>
</evidence>
<dbReference type="AlphaFoldDB" id="A0A9D9I5M2"/>
<dbReference type="PANTHER" id="PTHR23512">
    <property type="entry name" value="MAJOR FACILITATOR SUPERFAMILY DOMAIN-CONTAINING PROTEIN 1"/>
    <property type="match status" value="1"/>
</dbReference>
<evidence type="ECO:0000256" key="13">
    <source>
        <dbReference type="ARBA" id="ARBA00044893"/>
    </source>
</evidence>
<evidence type="ECO:0000256" key="15">
    <source>
        <dbReference type="ARBA" id="ARBA00044899"/>
    </source>
</evidence>